<feature type="region of interest" description="Disordered" evidence="11">
    <location>
        <begin position="361"/>
        <end position="381"/>
    </location>
</feature>
<reference evidence="13" key="2">
    <citation type="submission" date="2013-12" db="EMBL/GenBank/DDBJ databases">
        <title>Evolution of pathogenesis and genome organization in the Tremellales.</title>
        <authorList>
            <person name="Cuomo C."/>
            <person name="Litvintseva A."/>
            <person name="Heitman J."/>
            <person name="Chen Y."/>
            <person name="Sun S."/>
            <person name="Springer D."/>
            <person name="Dromer F."/>
            <person name="Young S."/>
            <person name="Zeng Q."/>
            <person name="Chapman S."/>
            <person name="Gujja S."/>
            <person name="Saif S."/>
            <person name="Birren B."/>
        </authorList>
    </citation>
    <scope>NUCLEOTIDE SEQUENCE [LARGE SCALE GENOMIC DNA]</scope>
    <source>
        <strain evidence="13">BCC8398</strain>
    </source>
</reference>
<sequence>MNLFRTILPQALLTMKTGERWRHHRKIIGPAMTTKYLRLAMPNINRTADLLIEFWECKGRLASGRAWEGEIDLESATMDAICGMAFGQSWGVLQSYIQQVRHKGAGSYVVGERGEAIFRLTVPDLARSTWYMFDVSVLQRLLFAADLCVFILQVVPVQSPFPQLTHLFSRLTPSYNRHTRRIDDFLTQRVEYAKRKAQALAPEVALDVADNTLDLMMARQLDGLQGLSDFETKQELFQYLLAGSETSSTTLAWWCKCVTNHPQVQRKLRQHLQVRLTDLRDRQPTYEELSSSNVPYLEAVVHETLRLARTAGAYLRDTTEDMIILGHHVPKGTTLVFPTSTGYEDCSSSFSAGTLIGEASRGEQKTADPLSECRTDHHPRRVGHWDDGTGHIFDPERWMTPDGMFNAVAGPSLPFSLGQRRCFGKNLALMELRVFIAKLNLAFFFAPVPASQNGFERVDKVISHPKDCYIRPVQWEMVVTDS</sequence>
<comment type="cofactor">
    <cofactor evidence="1 9">
        <name>heme</name>
        <dbReference type="ChEBI" id="CHEBI:30413"/>
    </cofactor>
</comment>
<dbReference type="GO" id="GO:0020037">
    <property type="term" value="F:heme binding"/>
    <property type="evidence" value="ECO:0007669"/>
    <property type="project" value="InterPro"/>
</dbReference>
<dbReference type="AlphaFoldDB" id="A0A1B9GS04"/>
<evidence type="ECO:0000256" key="2">
    <source>
        <dbReference type="ARBA" id="ARBA00005179"/>
    </source>
</evidence>
<evidence type="ECO:0000256" key="10">
    <source>
        <dbReference type="RuleBase" id="RU000461"/>
    </source>
</evidence>
<evidence type="ECO:0008006" key="14">
    <source>
        <dbReference type="Google" id="ProtNLM"/>
    </source>
</evidence>
<dbReference type="GO" id="GO:0005506">
    <property type="term" value="F:iron ion binding"/>
    <property type="evidence" value="ECO:0007669"/>
    <property type="project" value="InterPro"/>
</dbReference>
<evidence type="ECO:0000256" key="11">
    <source>
        <dbReference type="SAM" id="MobiDB-lite"/>
    </source>
</evidence>
<dbReference type="STRING" id="1296120.A0A1B9GS04"/>
<keyword evidence="7 9" id="KW-0408">Iron</keyword>
<dbReference type="InterPro" id="IPR050121">
    <property type="entry name" value="Cytochrome_P450_monoxygenase"/>
</dbReference>
<dbReference type="PROSITE" id="PS00086">
    <property type="entry name" value="CYTOCHROME_P450"/>
    <property type="match status" value="1"/>
</dbReference>
<name>A0A1B9GS04_9TREE</name>
<keyword evidence="5 9" id="KW-0479">Metal-binding</keyword>
<dbReference type="Pfam" id="PF00067">
    <property type="entry name" value="p450"/>
    <property type="match status" value="2"/>
</dbReference>
<dbReference type="GO" id="GO:0016705">
    <property type="term" value="F:oxidoreductase activity, acting on paired donors, with incorporation or reduction of molecular oxygen"/>
    <property type="evidence" value="ECO:0007669"/>
    <property type="project" value="InterPro"/>
</dbReference>
<evidence type="ECO:0000256" key="5">
    <source>
        <dbReference type="ARBA" id="ARBA00022723"/>
    </source>
</evidence>
<dbReference type="InterPro" id="IPR036396">
    <property type="entry name" value="Cyt_P450_sf"/>
</dbReference>
<dbReference type="Proteomes" id="UP000092666">
    <property type="component" value="Unassembled WGS sequence"/>
</dbReference>
<dbReference type="InterPro" id="IPR002401">
    <property type="entry name" value="Cyt_P450_E_grp-I"/>
</dbReference>
<dbReference type="PRINTS" id="PR00385">
    <property type="entry name" value="P450"/>
</dbReference>
<comment type="similarity">
    <text evidence="3 10">Belongs to the cytochrome P450 family.</text>
</comment>
<evidence type="ECO:0000256" key="7">
    <source>
        <dbReference type="ARBA" id="ARBA00023004"/>
    </source>
</evidence>
<dbReference type="OrthoDB" id="1470350at2759"/>
<evidence type="ECO:0000256" key="3">
    <source>
        <dbReference type="ARBA" id="ARBA00010617"/>
    </source>
</evidence>
<protein>
    <recommendedName>
        <fullName evidence="14">Cytochrome P450 monooxygenase</fullName>
    </recommendedName>
</protein>
<dbReference type="GO" id="GO:0004497">
    <property type="term" value="F:monooxygenase activity"/>
    <property type="evidence" value="ECO:0007669"/>
    <property type="project" value="UniProtKB-KW"/>
</dbReference>
<dbReference type="PANTHER" id="PTHR24305:SF166">
    <property type="entry name" value="CYTOCHROME P450 12A4, MITOCHONDRIAL-RELATED"/>
    <property type="match status" value="1"/>
</dbReference>
<gene>
    <name evidence="12" type="ORF">I316_04518</name>
</gene>
<evidence type="ECO:0000313" key="13">
    <source>
        <dbReference type="Proteomes" id="UP000092666"/>
    </source>
</evidence>
<dbReference type="Gene3D" id="1.10.630.10">
    <property type="entry name" value="Cytochrome P450"/>
    <property type="match status" value="1"/>
</dbReference>
<keyword evidence="13" id="KW-1185">Reference proteome</keyword>
<feature type="compositionally biased region" description="Basic and acidic residues" evidence="11">
    <location>
        <begin position="361"/>
        <end position="376"/>
    </location>
</feature>
<evidence type="ECO:0000256" key="9">
    <source>
        <dbReference type="PIRSR" id="PIRSR602401-1"/>
    </source>
</evidence>
<evidence type="ECO:0000256" key="4">
    <source>
        <dbReference type="ARBA" id="ARBA00022617"/>
    </source>
</evidence>
<dbReference type="PRINTS" id="PR00463">
    <property type="entry name" value="EP450I"/>
</dbReference>
<dbReference type="PANTHER" id="PTHR24305">
    <property type="entry name" value="CYTOCHROME P450"/>
    <property type="match status" value="1"/>
</dbReference>
<dbReference type="InterPro" id="IPR001128">
    <property type="entry name" value="Cyt_P450"/>
</dbReference>
<evidence type="ECO:0000256" key="8">
    <source>
        <dbReference type="ARBA" id="ARBA00023033"/>
    </source>
</evidence>
<keyword evidence="6 10" id="KW-0560">Oxidoreductase</keyword>
<reference evidence="12 13" key="1">
    <citation type="submission" date="2013-07" db="EMBL/GenBank/DDBJ databases">
        <title>The Genome Sequence of Cryptococcus heveanensis BCC8398.</title>
        <authorList>
            <consortium name="The Broad Institute Genome Sequencing Platform"/>
            <person name="Cuomo C."/>
            <person name="Litvintseva A."/>
            <person name="Chen Y."/>
            <person name="Heitman J."/>
            <person name="Sun S."/>
            <person name="Springer D."/>
            <person name="Dromer F."/>
            <person name="Young S.K."/>
            <person name="Zeng Q."/>
            <person name="Gargeya S."/>
            <person name="Fitzgerald M."/>
            <person name="Abouelleil A."/>
            <person name="Alvarado L."/>
            <person name="Berlin A.M."/>
            <person name="Chapman S.B."/>
            <person name="Dewar J."/>
            <person name="Goldberg J."/>
            <person name="Griggs A."/>
            <person name="Gujja S."/>
            <person name="Hansen M."/>
            <person name="Howarth C."/>
            <person name="Imamovic A."/>
            <person name="Larimer J."/>
            <person name="McCowan C."/>
            <person name="Murphy C."/>
            <person name="Pearson M."/>
            <person name="Priest M."/>
            <person name="Roberts A."/>
            <person name="Saif S."/>
            <person name="Shea T."/>
            <person name="Sykes S."/>
            <person name="Wortman J."/>
            <person name="Nusbaum C."/>
            <person name="Birren B."/>
        </authorList>
    </citation>
    <scope>NUCLEOTIDE SEQUENCE [LARGE SCALE GENOMIC DNA]</scope>
    <source>
        <strain evidence="12 13">BCC8398</strain>
    </source>
</reference>
<dbReference type="InterPro" id="IPR017972">
    <property type="entry name" value="Cyt_P450_CS"/>
</dbReference>
<keyword evidence="4 9" id="KW-0349">Heme</keyword>
<dbReference type="SUPFAM" id="SSF48264">
    <property type="entry name" value="Cytochrome P450"/>
    <property type="match status" value="2"/>
</dbReference>
<evidence type="ECO:0000313" key="12">
    <source>
        <dbReference type="EMBL" id="OCF33806.1"/>
    </source>
</evidence>
<comment type="pathway">
    <text evidence="2">Secondary metabolite biosynthesis.</text>
</comment>
<keyword evidence="8 10" id="KW-0503">Monooxygenase</keyword>
<evidence type="ECO:0000256" key="1">
    <source>
        <dbReference type="ARBA" id="ARBA00001971"/>
    </source>
</evidence>
<evidence type="ECO:0000256" key="6">
    <source>
        <dbReference type="ARBA" id="ARBA00023002"/>
    </source>
</evidence>
<proteinExistence type="inferred from homology"/>
<dbReference type="EMBL" id="KI669503">
    <property type="protein sequence ID" value="OCF33806.1"/>
    <property type="molecule type" value="Genomic_DNA"/>
</dbReference>
<organism evidence="12 13">
    <name type="scientific">Kwoniella heveanensis BCC8398</name>
    <dbReference type="NCBI Taxonomy" id="1296120"/>
    <lineage>
        <taxon>Eukaryota</taxon>
        <taxon>Fungi</taxon>
        <taxon>Dikarya</taxon>
        <taxon>Basidiomycota</taxon>
        <taxon>Agaricomycotina</taxon>
        <taxon>Tremellomycetes</taxon>
        <taxon>Tremellales</taxon>
        <taxon>Cryptococcaceae</taxon>
        <taxon>Kwoniella</taxon>
    </lineage>
</organism>
<feature type="binding site" description="axial binding residue" evidence="9">
    <location>
        <position position="422"/>
    </location>
    <ligand>
        <name>heme</name>
        <dbReference type="ChEBI" id="CHEBI:30413"/>
    </ligand>
    <ligandPart>
        <name>Fe</name>
        <dbReference type="ChEBI" id="CHEBI:18248"/>
    </ligandPart>
</feature>
<accession>A0A1B9GS04</accession>